<evidence type="ECO:0000313" key="4">
    <source>
        <dbReference type="EMBL" id="QEN05209.1"/>
    </source>
</evidence>
<dbReference type="KEGG" id="sper:EW093_05590"/>
<feature type="domain" description="Integrase catalytic" evidence="2">
    <location>
        <begin position="124"/>
        <end position="289"/>
    </location>
</feature>
<dbReference type="InterPro" id="IPR050900">
    <property type="entry name" value="Transposase_IS3/IS150/IS904"/>
</dbReference>
<reference evidence="3 5" key="1">
    <citation type="submission" date="2019-02" db="EMBL/GenBank/DDBJ databases">
        <authorList>
            <person name="Fomenkov A."/>
            <person name="Dubinina G."/>
            <person name="Grabovich M."/>
            <person name="Vincze T."/>
            <person name="Roberts R.J."/>
        </authorList>
    </citation>
    <scope>NUCLEOTIDE SEQUENCE [LARGE SCALE GENOMIC DNA]</scope>
    <source>
        <strain evidence="3 5">P</strain>
    </source>
</reference>
<dbReference type="GO" id="GO:0003676">
    <property type="term" value="F:nucleic acid binding"/>
    <property type="evidence" value="ECO:0007669"/>
    <property type="project" value="InterPro"/>
</dbReference>
<dbReference type="EMBL" id="CP035807">
    <property type="protein sequence ID" value="QEN04198.1"/>
    <property type="molecule type" value="Genomic_DNA"/>
</dbReference>
<dbReference type="GO" id="GO:0015074">
    <property type="term" value="P:DNA integration"/>
    <property type="evidence" value="ECO:0007669"/>
    <property type="project" value="InterPro"/>
</dbReference>
<dbReference type="InterPro" id="IPR036397">
    <property type="entry name" value="RNaseH_sf"/>
</dbReference>
<keyword evidence="5" id="KW-1185">Reference proteome</keyword>
<organism evidence="3 5">
    <name type="scientific">Thiospirochaeta perfilievii</name>
    <dbReference type="NCBI Taxonomy" id="252967"/>
    <lineage>
        <taxon>Bacteria</taxon>
        <taxon>Pseudomonadati</taxon>
        <taxon>Spirochaetota</taxon>
        <taxon>Spirochaetia</taxon>
        <taxon>Spirochaetales</taxon>
        <taxon>Spirochaetaceae</taxon>
        <taxon>Thiospirochaeta</taxon>
    </lineage>
</organism>
<name>A0A5C1QA31_9SPIO</name>
<dbReference type="AlphaFoldDB" id="A0A5C1QA31"/>
<proteinExistence type="predicted"/>
<dbReference type="NCBIfam" id="NF033516">
    <property type="entry name" value="transpos_IS3"/>
    <property type="match status" value="1"/>
</dbReference>
<accession>A0A5C1QA31</accession>
<feature type="compositionally biased region" description="Basic and acidic residues" evidence="1">
    <location>
        <begin position="107"/>
        <end position="117"/>
    </location>
</feature>
<dbReference type="PANTHER" id="PTHR46889">
    <property type="entry name" value="TRANSPOSASE INSF FOR INSERTION SEQUENCE IS3B-RELATED"/>
    <property type="match status" value="1"/>
</dbReference>
<gene>
    <name evidence="3" type="ORF">EW093_05590</name>
    <name evidence="4" type="ORF">EW093_10965</name>
</gene>
<dbReference type="Gene3D" id="3.30.420.10">
    <property type="entry name" value="Ribonuclease H-like superfamily/Ribonuclease H"/>
    <property type="match status" value="1"/>
</dbReference>
<reference evidence="3 5" key="2">
    <citation type="submission" date="2019-09" db="EMBL/GenBank/DDBJ databases">
        <title>Complete Genome Sequence and Methylome Analysis of free living Spirochaetas.</title>
        <authorList>
            <person name="Leshcheva N."/>
            <person name="Mikheeva N."/>
        </authorList>
    </citation>
    <scope>NUCLEOTIDE SEQUENCE [LARGE SCALE GENOMIC DNA]</scope>
    <source>
        <strain evidence="3 5">P</strain>
    </source>
</reference>
<dbReference type="InterPro" id="IPR001584">
    <property type="entry name" value="Integrase_cat-core"/>
</dbReference>
<dbReference type="Pfam" id="PF00665">
    <property type="entry name" value="rve"/>
    <property type="match status" value="1"/>
</dbReference>
<dbReference type="SUPFAM" id="SSF53098">
    <property type="entry name" value="Ribonuclease H-like"/>
    <property type="match status" value="1"/>
</dbReference>
<dbReference type="InterPro" id="IPR025948">
    <property type="entry name" value="HTH-like_dom"/>
</dbReference>
<dbReference type="EMBL" id="CP035807">
    <property type="protein sequence ID" value="QEN05209.1"/>
    <property type="molecule type" value="Genomic_DNA"/>
</dbReference>
<dbReference type="RefSeq" id="WP_149567449.1">
    <property type="nucleotide sequence ID" value="NZ_CP035807.1"/>
</dbReference>
<dbReference type="KEGG" id="sper:EW093_10965"/>
<dbReference type="PANTHER" id="PTHR46889:SF4">
    <property type="entry name" value="TRANSPOSASE INSO FOR INSERTION SEQUENCE ELEMENT IS911B-RELATED"/>
    <property type="match status" value="1"/>
</dbReference>
<dbReference type="InterPro" id="IPR012337">
    <property type="entry name" value="RNaseH-like_sf"/>
</dbReference>
<dbReference type="Pfam" id="PF13333">
    <property type="entry name" value="rve_2"/>
    <property type="match status" value="1"/>
</dbReference>
<evidence type="ECO:0000259" key="2">
    <source>
        <dbReference type="PROSITE" id="PS50994"/>
    </source>
</evidence>
<dbReference type="Proteomes" id="UP000323824">
    <property type="component" value="Chromosome"/>
</dbReference>
<evidence type="ECO:0000313" key="3">
    <source>
        <dbReference type="EMBL" id="QEN04198.1"/>
    </source>
</evidence>
<protein>
    <submittedName>
        <fullName evidence="3">IS3 family transposase</fullName>
    </submittedName>
</protein>
<feature type="region of interest" description="Disordered" evidence="1">
    <location>
        <begin position="97"/>
        <end position="117"/>
    </location>
</feature>
<dbReference type="PROSITE" id="PS50994">
    <property type="entry name" value="INTEGRASE"/>
    <property type="match status" value="1"/>
</dbReference>
<dbReference type="InterPro" id="IPR048020">
    <property type="entry name" value="Transpos_IS3"/>
</dbReference>
<dbReference type="OrthoDB" id="356380at2"/>
<evidence type="ECO:0000256" key="1">
    <source>
        <dbReference type="SAM" id="MobiDB-lite"/>
    </source>
</evidence>
<evidence type="ECO:0000313" key="5">
    <source>
        <dbReference type="Proteomes" id="UP000323824"/>
    </source>
</evidence>
<dbReference type="Pfam" id="PF13276">
    <property type="entry name" value="HTH_21"/>
    <property type="match status" value="1"/>
</dbReference>
<sequence length="296" mass="34159">MFAYIKDQSVEESIPVIKMCKSLNVSETGFYKWKRNRNRPKAWQLLLVQMHEILDEHPDNENYGIERMQLALKQKGIIKCSRSTVIRAMRKGNLLHKSRRSPNGLTKSDKKANRPDNVIKRDFTASKPNEKWLTDITEIPCSDGKLYVAPIFDCFGGEIISLAMDSHMRKELCINAVKEAYKLRNPGNGVIIHSDAGSQYTSEKYKNTLGGFKAIQSMSDVGKCYDNSRMESFFATLKKEKVYKINTKKLKREEVKTIVWRYVMTYYNRQRICTVNEGGFPPTVFREMITEKLTAA</sequence>